<accession>A0A1H4CY37</accession>
<dbReference type="GO" id="GO:0016301">
    <property type="term" value="F:kinase activity"/>
    <property type="evidence" value="ECO:0007669"/>
    <property type="project" value="UniProtKB-KW"/>
</dbReference>
<evidence type="ECO:0000256" key="8">
    <source>
        <dbReference type="ARBA" id="ARBA00022840"/>
    </source>
</evidence>
<dbReference type="InterPro" id="IPR000550">
    <property type="entry name" value="Hppk"/>
</dbReference>
<reference evidence="14 15" key="1">
    <citation type="submission" date="2016-10" db="EMBL/GenBank/DDBJ databases">
        <authorList>
            <person name="de Groot N.N."/>
        </authorList>
    </citation>
    <scope>NUCLEOTIDE SEQUENCE [LARGE SCALE GENOMIC DNA]</scope>
    <source>
        <strain evidence="14 15">Vu-144</strain>
    </source>
</reference>
<evidence type="ECO:0000256" key="5">
    <source>
        <dbReference type="ARBA" id="ARBA00022679"/>
    </source>
</evidence>
<evidence type="ECO:0000256" key="3">
    <source>
        <dbReference type="ARBA" id="ARBA00013253"/>
    </source>
</evidence>
<dbReference type="UniPathway" id="UPA00077">
    <property type="reaction ID" value="UER00155"/>
</dbReference>
<comment type="function">
    <text evidence="10">Catalyzes the transfer of pyrophosphate from adenosine triphosphate (ATP) to 6-hydroxymethyl-7,8-dihydropterin, an enzymatic step in folate biosynthesis pathway.</text>
</comment>
<feature type="domain" description="7,8-dihydro-6-hydroxymethylpterin-pyrophosphokinase" evidence="13">
    <location>
        <begin position="87"/>
        <end position="98"/>
    </location>
</feature>
<dbReference type="InterPro" id="IPR035907">
    <property type="entry name" value="Hppk_sf"/>
</dbReference>
<dbReference type="RefSeq" id="WP_091401423.1">
    <property type="nucleotide sequence ID" value="NZ_FNQY01000039.1"/>
</dbReference>
<keyword evidence="9" id="KW-0289">Folate biosynthesis</keyword>
<evidence type="ECO:0000259" key="13">
    <source>
        <dbReference type="PROSITE" id="PS00794"/>
    </source>
</evidence>
<evidence type="ECO:0000256" key="12">
    <source>
        <dbReference type="ARBA" id="ARBA00033413"/>
    </source>
</evidence>
<evidence type="ECO:0000256" key="4">
    <source>
        <dbReference type="ARBA" id="ARBA00016218"/>
    </source>
</evidence>
<evidence type="ECO:0000256" key="1">
    <source>
        <dbReference type="ARBA" id="ARBA00005051"/>
    </source>
</evidence>
<dbReference type="GO" id="GO:0003848">
    <property type="term" value="F:2-amino-4-hydroxy-6-hydroxymethyldihydropteridine diphosphokinase activity"/>
    <property type="evidence" value="ECO:0007669"/>
    <property type="project" value="UniProtKB-EC"/>
</dbReference>
<evidence type="ECO:0000256" key="9">
    <source>
        <dbReference type="ARBA" id="ARBA00022909"/>
    </source>
</evidence>
<name>A0A1H4CY37_9BACT</name>
<dbReference type="Pfam" id="PF01288">
    <property type="entry name" value="HPPK"/>
    <property type="match status" value="1"/>
</dbReference>
<organism evidence="14 15">
    <name type="scientific">Arachidicoccus rhizosphaerae</name>
    <dbReference type="NCBI Taxonomy" id="551991"/>
    <lineage>
        <taxon>Bacteria</taxon>
        <taxon>Pseudomonadati</taxon>
        <taxon>Bacteroidota</taxon>
        <taxon>Chitinophagia</taxon>
        <taxon>Chitinophagales</taxon>
        <taxon>Chitinophagaceae</taxon>
        <taxon>Arachidicoccus</taxon>
    </lineage>
</organism>
<dbReference type="SUPFAM" id="SSF55083">
    <property type="entry name" value="6-hydroxymethyl-7,8-dihydropterin pyrophosphokinase, HPPK"/>
    <property type="match status" value="1"/>
</dbReference>
<sequence length="161" mass="18131">MNHAYLLIGGNLGKIKENLQNARELIGQKVGAVSKASSLYQTAAWGLEEQPDFINQVLLVDSELPAADMLITMLDIEQVLGRVREMKNGPRLIDIDLLFYNDEVIHLTRPDLTVPHPLLHTRNFTLYPLAEIAPDFVHPVLHKKIRTLLQQSPDALPVKKL</sequence>
<dbReference type="EC" id="2.7.6.3" evidence="3"/>
<dbReference type="PROSITE" id="PS00794">
    <property type="entry name" value="HPPK"/>
    <property type="match status" value="1"/>
</dbReference>
<dbReference type="GO" id="GO:0046654">
    <property type="term" value="P:tetrahydrofolate biosynthetic process"/>
    <property type="evidence" value="ECO:0007669"/>
    <property type="project" value="UniProtKB-UniPathway"/>
</dbReference>
<evidence type="ECO:0000313" key="14">
    <source>
        <dbReference type="EMBL" id="SEA65307.1"/>
    </source>
</evidence>
<comment type="similarity">
    <text evidence="2">Belongs to the HPPK family.</text>
</comment>
<dbReference type="GO" id="GO:0005524">
    <property type="term" value="F:ATP binding"/>
    <property type="evidence" value="ECO:0007669"/>
    <property type="project" value="UniProtKB-KW"/>
</dbReference>
<dbReference type="Proteomes" id="UP000199041">
    <property type="component" value="Unassembled WGS sequence"/>
</dbReference>
<protein>
    <recommendedName>
        <fullName evidence="4">2-amino-4-hydroxy-6-hydroxymethyldihydropteridine pyrophosphokinase</fullName>
        <ecNumber evidence="3">2.7.6.3</ecNumber>
    </recommendedName>
    <alternativeName>
        <fullName evidence="11">6-hydroxymethyl-7,8-dihydropterin pyrophosphokinase</fullName>
    </alternativeName>
    <alternativeName>
        <fullName evidence="12">7,8-dihydro-6-hydroxymethylpterin-pyrophosphokinase</fullName>
    </alternativeName>
</protein>
<proteinExistence type="inferred from homology"/>
<evidence type="ECO:0000256" key="2">
    <source>
        <dbReference type="ARBA" id="ARBA00005810"/>
    </source>
</evidence>
<dbReference type="NCBIfam" id="TIGR01498">
    <property type="entry name" value="folK"/>
    <property type="match status" value="1"/>
</dbReference>
<comment type="pathway">
    <text evidence="1">Cofactor biosynthesis; tetrahydrofolate biosynthesis; 2-amino-4-hydroxy-6-hydroxymethyl-7,8-dihydropteridine diphosphate from 7,8-dihydroneopterin triphosphate: step 4/4.</text>
</comment>
<dbReference type="PANTHER" id="PTHR43071">
    <property type="entry name" value="2-AMINO-4-HYDROXY-6-HYDROXYMETHYLDIHYDROPTERIDINE PYROPHOSPHOKINASE"/>
    <property type="match status" value="1"/>
</dbReference>
<evidence type="ECO:0000313" key="15">
    <source>
        <dbReference type="Proteomes" id="UP000199041"/>
    </source>
</evidence>
<dbReference type="AlphaFoldDB" id="A0A1H4CY37"/>
<keyword evidence="15" id="KW-1185">Reference proteome</keyword>
<keyword evidence="5" id="KW-0808">Transferase</keyword>
<evidence type="ECO:0000256" key="7">
    <source>
        <dbReference type="ARBA" id="ARBA00022777"/>
    </source>
</evidence>
<keyword evidence="6" id="KW-0547">Nucleotide-binding</keyword>
<dbReference type="OrthoDB" id="9808041at2"/>
<evidence type="ECO:0000256" key="6">
    <source>
        <dbReference type="ARBA" id="ARBA00022741"/>
    </source>
</evidence>
<dbReference type="GO" id="GO:0046656">
    <property type="term" value="P:folic acid biosynthetic process"/>
    <property type="evidence" value="ECO:0007669"/>
    <property type="project" value="UniProtKB-KW"/>
</dbReference>
<gene>
    <name evidence="14" type="ORF">SAMN05192529_13917</name>
</gene>
<dbReference type="Gene3D" id="3.30.70.560">
    <property type="entry name" value="7,8-Dihydro-6-hydroxymethylpterin-pyrophosphokinase HPPK"/>
    <property type="match status" value="1"/>
</dbReference>
<dbReference type="PANTHER" id="PTHR43071:SF1">
    <property type="entry name" value="2-AMINO-4-HYDROXY-6-HYDROXYMETHYLDIHYDROPTERIDINE PYROPHOSPHOKINASE"/>
    <property type="match status" value="1"/>
</dbReference>
<dbReference type="EMBL" id="FNQY01000039">
    <property type="protein sequence ID" value="SEA65307.1"/>
    <property type="molecule type" value="Genomic_DNA"/>
</dbReference>
<evidence type="ECO:0000256" key="10">
    <source>
        <dbReference type="ARBA" id="ARBA00029409"/>
    </source>
</evidence>
<evidence type="ECO:0000256" key="11">
    <source>
        <dbReference type="ARBA" id="ARBA00029766"/>
    </source>
</evidence>
<keyword evidence="7 14" id="KW-0418">Kinase</keyword>
<dbReference type="STRING" id="551991.SAMN05192529_13917"/>
<dbReference type="CDD" id="cd00483">
    <property type="entry name" value="HPPK"/>
    <property type="match status" value="1"/>
</dbReference>
<keyword evidence="8" id="KW-0067">ATP-binding</keyword>